<evidence type="ECO:0000259" key="8">
    <source>
        <dbReference type="PROSITE" id="PS50850"/>
    </source>
</evidence>
<dbReference type="AlphaFoldDB" id="A0A0R2LFI4"/>
<feature type="transmembrane region" description="Helical" evidence="7">
    <location>
        <begin position="371"/>
        <end position="398"/>
    </location>
</feature>
<gene>
    <name evidence="9" type="ORF">IV57_GL001022</name>
</gene>
<feature type="transmembrane region" description="Helical" evidence="7">
    <location>
        <begin position="429"/>
        <end position="449"/>
    </location>
</feature>
<keyword evidence="3" id="KW-1003">Cell membrane</keyword>
<comment type="subcellular location">
    <subcellularLocation>
        <location evidence="1">Cell membrane</location>
        <topology evidence="1">Multi-pass membrane protein</topology>
    </subcellularLocation>
</comment>
<dbReference type="InterPro" id="IPR004638">
    <property type="entry name" value="EmrB-like"/>
</dbReference>
<name>A0A0R2LFI4_9LACO</name>
<dbReference type="Proteomes" id="UP000051006">
    <property type="component" value="Unassembled WGS sequence"/>
</dbReference>
<dbReference type="CDD" id="cd17503">
    <property type="entry name" value="MFS_LmrB_MDR_like"/>
    <property type="match status" value="1"/>
</dbReference>
<keyword evidence="2" id="KW-0813">Transport</keyword>
<dbReference type="SUPFAM" id="SSF103473">
    <property type="entry name" value="MFS general substrate transporter"/>
    <property type="match status" value="1"/>
</dbReference>
<dbReference type="Gene3D" id="1.20.1720.10">
    <property type="entry name" value="Multidrug resistance protein D"/>
    <property type="match status" value="1"/>
</dbReference>
<dbReference type="GO" id="GO:0022857">
    <property type="term" value="F:transmembrane transporter activity"/>
    <property type="evidence" value="ECO:0007669"/>
    <property type="project" value="InterPro"/>
</dbReference>
<dbReference type="Gene3D" id="1.20.1250.20">
    <property type="entry name" value="MFS general substrate transporter like domains"/>
    <property type="match status" value="1"/>
</dbReference>
<dbReference type="Pfam" id="PF07690">
    <property type="entry name" value="MFS_1"/>
    <property type="match status" value="1"/>
</dbReference>
<dbReference type="InterPro" id="IPR011701">
    <property type="entry name" value="MFS"/>
</dbReference>
<evidence type="ECO:0000256" key="2">
    <source>
        <dbReference type="ARBA" id="ARBA00022448"/>
    </source>
</evidence>
<keyword evidence="10" id="KW-1185">Reference proteome</keyword>
<feature type="transmembrane region" description="Helical" evidence="7">
    <location>
        <begin position="248"/>
        <end position="273"/>
    </location>
</feature>
<keyword evidence="4 7" id="KW-0812">Transmembrane</keyword>
<evidence type="ECO:0000256" key="6">
    <source>
        <dbReference type="ARBA" id="ARBA00023136"/>
    </source>
</evidence>
<accession>A0A0R2LFI4</accession>
<evidence type="ECO:0000256" key="1">
    <source>
        <dbReference type="ARBA" id="ARBA00004651"/>
    </source>
</evidence>
<proteinExistence type="predicted"/>
<dbReference type="NCBIfam" id="TIGR00711">
    <property type="entry name" value="efflux_EmrB"/>
    <property type="match status" value="1"/>
</dbReference>
<dbReference type="InterPro" id="IPR036259">
    <property type="entry name" value="MFS_trans_sf"/>
</dbReference>
<feature type="transmembrane region" description="Helical" evidence="7">
    <location>
        <begin position="62"/>
        <end position="82"/>
    </location>
</feature>
<evidence type="ECO:0000256" key="3">
    <source>
        <dbReference type="ARBA" id="ARBA00022475"/>
    </source>
</evidence>
<evidence type="ECO:0000313" key="10">
    <source>
        <dbReference type="Proteomes" id="UP000051006"/>
    </source>
</evidence>
<comment type="caution">
    <text evidence="9">The sequence shown here is derived from an EMBL/GenBank/DDBJ whole genome shotgun (WGS) entry which is preliminary data.</text>
</comment>
<dbReference type="InterPro" id="IPR020846">
    <property type="entry name" value="MFS_dom"/>
</dbReference>
<feature type="transmembrane region" description="Helical" evidence="7">
    <location>
        <begin position="208"/>
        <end position="228"/>
    </location>
</feature>
<dbReference type="STRING" id="993692.IV57_GL001022"/>
<dbReference type="PROSITE" id="PS50850">
    <property type="entry name" value="MFS"/>
    <property type="match status" value="1"/>
</dbReference>
<dbReference type="PRINTS" id="PR01036">
    <property type="entry name" value="TCRTETB"/>
</dbReference>
<feature type="transmembrane region" description="Helical" evidence="7">
    <location>
        <begin position="125"/>
        <end position="146"/>
    </location>
</feature>
<dbReference type="EMBL" id="JQCF01000002">
    <property type="protein sequence ID" value="KRO00585.1"/>
    <property type="molecule type" value="Genomic_DNA"/>
</dbReference>
<reference evidence="9 10" key="1">
    <citation type="journal article" date="2015" name="Genome Announc.">
        <title>Expanding the biotechnology potential of lactobacilli through comparative genomics of 213 strains and associated genera.</title>
        <authorList>
            <person name="Sun Z."/>
            <person name="Harris H.M."/>
            <person name="McCann A."/>
            <person name="Guo C."/>
            <person name="Argimon S."/>
            <person name="Zhang W."/>
            <person name="Yang X."/>
            <person name="Jeffery I.B."/>
            <person name="Cooney J.C."/>
            <person name="Kagawa T.F."/>
            <person name="Liu W."/>
            <person name="Song Y."/>
            <person name="Salvetti E."/>
            <person name="Wrobel A."/>
            <person name="Rasinkangas P."/>
            <person name="Parkhill J."/>
            <person name="Rea M.C."/>
            <person name="O'Sullivan O."/>
            <person name="Ritari J."/>
            <person name="Douillard F.P."/>
            <person name="Paul Ross R."/>
            <person name="Yang R."/>
            <person name="Briner A.E."/>
            <person name="Felis G.E."/>
            <person name="de Vos W.M."/>
            <person name="Barrangou R."/>
            <person name="Klaenhammer T.R."/>
            <person name="Caufield P.W."/>
            <person name="Cui Y."/>
            <person name="Zhang H."/>
            <person name="O'Toole P.W."/>
        </authorList>
    </citation>
    <scope>NUCLEOTIDE SEQUENCE [LARGE SCALE GENOMIC DNA]</scope>
    <source>
        <strain evidence="9 10">DSM 24716</strain>
    </source>
</reference>
<feature type="transmembrane region" description="Helical" evidence="7">
    <location>
        <begin position="313"/>
        <end position="332"/>
    </location>
</feature>
<dbReference type="PANTHER" id="PTHR42718">
    <property type="entry name" value="MAJOR FACILITATOR SUPERFAMILY MULTIDRUG TRANSPORTER MFSC"/>
    <property type="match status" value="1"/>
</dbReference>
<feature type="transmembrane region" description="Helical" evidence="7">
    <location>
        <begin position="152"/>
        <end position="172"/>
    </location>
</feature>
<keyword evidence="5 7" id="KW-1133">Transmembrane helix</keyword>
<evidence type="ECO:0000256" key="4">
    <source>
        <dbReference type="ARBA" id="ARBA00022692"/>
    </source>
</evidence>
<keyword evidence="6 7" id="KW-0472">Membrane</keyword>
<organism evidence="9 10">
    <name type="scientific">Companilactobacillus kimchiensis</name>
    <dbReference type="NCBI Taxonomy" id="993692"/>
    <lineage>
        <taxon>Bacteria</taxon>
        <taxon>Bacillati</taxon>
        <taxon>Bacillota</taxon>
        <taxon>Bacilli</taxon>
        <taxon>Lactobacillales</taxon>
        <taxon>Lactobacillaceae</taxon>
        <taxon>Companilactobacillus</taxon>
    </lineage>
</organism>
<dbReference type="PANTHER" id="PTHR42718:SF43">
    <property type="entry name" value="LINCOMYCIN RESISTANCE PROTEIN LMRB"/>
    <property type="match status" value="1"/>
</dbReference>
<feature type="transmembrane region" description="Helical" evidence="7">
    <location>
        <begin position="184"/>
        <end position="202"/>
    </location>
</feature>
<evidence type="ECO:0000313" key="9">
    <source>
        <dbReference type="EMBL" id="KRO00585.1"/>
    </source>
</evidence>
<evidence type="ECO:0000256" key="7">
    <source>
        <dbReference type="SAM" id="Phobius"/>
    </source>
</evidence>
<dbReference type="GO" id="GO:0005886">
    <property type="term" value="C:plasma membrane"/>
    <property type="evidence" value="ECO:0007669"/>
    <property type="project" value="UniProtKB-SubCell"/>
</dbReference>
<evidence type="ECO:0000256" key="5">
    <source>
        <dbReference type="ARBA" id="ARBA00022989"/>
    </source>
</evidence>
<sequence>MLICAFMGMFSETSLNIALTTLMNDFRISAATAQWLTTGYLLTLGIIMPFTALLIQRYTTRRLFFVSTTSLTLGTIVGGMSVNFSMLLIARILQAIGMGILLPLMSNTILVIFAKEKRGTAMGTLGLVLSFAPAMGPAISGILIQYMSWHFIFWLLLPFILLGMFIGYRNLINVTENHQQKIDFLSVISSTLGFGGIVFGLSQTEESLLSPIVIVPIIIGIISLAFFIKRQNTENPILDLSVFKYPIFVTGSILVLICVLIFQGTMIILPMYLQTGAGLTVLLAGLVLLPGSATNGILQMLGGKIFDKYGYKILVIPGFIIMLVTLFFLKTLTPNSSIILIMILDMTLMAGTAIVWTGAQTHALNQLPPKLYAHGSATLNTMLQVIGAIGVSISVAVLSSTKSNYLASSQHPNSINEISSAIASGAGNVFGGLMIIAIIGLLISFWMILRDKKQELTEI</sequence>
<feature type="domain" description="Major facilitator superfamily (MFS) profile" evidence="8">
    <location>
        <begin position="1"/>
        <end position="452"/>
    </location>
</feature>
<feature type="transmembrane region" description="Helical" evidence="7">
    <location>
        <begin position="338"/>
        <end position="359"/>
    </location>
</feature>
<feature type="transmembrane region" description="Helical" evidence="7">
    <location>
        <begin position="88"/>
        <end position="113"/>
    </location>
</feature>
<dbReference type="PATRIC" id="fig|993692.3.peg.1036"/>
<feature type="transmembrane region" description="Helical" evidence="7">
    <location>
        <begin position="34"/>
        <end position="55"/>
    </location>
</feature>
<protein>
    <submittedName>
        <fullName evidence="9">Major facilitator superfamily permease</fullName>
    </submittedName>
</protein>